<feature type="non-terminal residue" evidence="2">
    <location>
        <position position="1"/>
    </location>
</feature>
<sequence length="70" mass="8223">RKGNCLDNAVMESFFGILKSECFYGEKFNSVDELEQTVKEYIHYYNHERIKVKLKGLSPVQYRTQSLKAT</sequence>
<dbReference type="SUPFAM" id="SSF53098">
    <property type="entry name" value="Ribonuclease H-like"/>
    <property type="match status" value="1"/>
</dbReference>
<dbReference type="GO" id="GO:0003676">
    <property type="term" value="F:nucleic acid binding"/>
    <property type="evidence" value="ECO:0007669"/>
    <property type="project" value="InterPro"/>
</dbReference>
<reference evidence="2 4" key="1">
    <citation type="submission" date="2019-12" db="EMBL/GenBank/DDBJ databases">
        <title>Acinetobacter haemolyticus comparative genomics.</title>
        <authorList>
            <person name="Castro-Jaimes S."/>
            <person name="Bello-Lopez E."/>
            <person name="Velazquez-Acosta C."/>
            <person name="Volkow-Fernandez P."/>
            <person name="Lozano-Zarain P."/>
            <person name="Castillo Ramirez S."/>
            <person name="Cevallos M.A."/>
        </authorList>
    </citation>
    <scope>NUCLEOTIDE SEQUENCE [LARGE SCALE GENOMIC DNA]</scope>
    <source>
        <strain evidence="2 4">AN10</strain>
    </source>
</reference>
<dbReference type="Gene3D" id="3.30.420.10">
    <property type="entry name" value="Ribonuclease H-like superfamily/Ribonuclease H"/>
    <property type="match status" value="1"/>
</dbReference>
<dbReference type="EMBL" id="WTTO01000016">
    <property type="protein sequence ID" value="NAR73287.1"/>
    <property type="molecule type" value="Genomic_DNA"/>
</dbReference>
<evidence type="ECO:0000313" key="4">
    <source>
        <dbReference type="Proteomes" id="UP000451048"/>
    </source>
</evidence>
<dbReference type="Proteomes" id="UP000451048">
    <property type="component" value="Unassembled WGS sequence"/>
</dbReference>
<protein>
    <submittedName>
        <fullName evidence="2">IS3 family transposase</fullName>
    </submittedName>
</protein>
<dbReference type="PANTHER" id="PTHR46889">
    <property type="entry name" value="TRANSPOSASE INSF FOR INSERTION SEQUENCE IS3B-RELATED"/>
    <property type="match status" value="1"/>
</dbReference>
<evidence type="ECO:0000313" key="2">
    <source>
        <dbReference type="EMBL" id="NAR73287.1"/>
    </source>
</evidence>
<evidence type="ECO:0000259" key="1">
    <source>
        <dbReference type="PROSITE" id="PS50994"/>
    </source>
</evidence>
<name>A0A3R9R0A8_ACIHA</name>
<accession>A0A3R9R0A8</accession>
<dbReference type="InterPro" id="IPR012337">
    <property type="entry name" value="RNaseH-like_sf"/>
</dbReference>
<dbReference type="InterPro" id="IPR001584">
    <property type="entry name" value="Integrase_cat-core"/>
</dbReference>
<dbReference type="PANTHER" id="PTHR46889:SF4">
    <property type="entry name" value="TRANSPOSASE INSO FOR INSERTION SEQUENCE ELEMENT IS911B-RELATED"/>
    <property type="match status" value="1"/>
</dbReference>
<comment type="caution">
    <text evidence="2">The sequence shown here is derived from an EMBL/GenBank/DDBJ whole genome shotgun (WGS) entry which is preliminary data.</text>
</comment>
<organism evidence="2 4">
    <name type="scientific">Acinetobacter haemolyticus</name>
    <dbReference type="NCBI Taxonomy" id="29430"/>
    <lineage>
        <taxon>Bacteria</taxon>
        <taxon>Pseudomonadati</taxon>
        <taxon>Pseudomonadota</taxon>
        <taxon>Gammaproteobacteria</taxon>
        <taxon>Moraxellales</taxon>
        <taxon>Moraxellaceae</taxon>
        <taxon>Acinetobacter</taxon>
    </lineage>
</organism>
<gene>
    <name evidence="2" type="ORF">GPS52_07210</name>
    <name evidence="3" type="ORF">GPS52_07755</name>
</gene>
<feature type="domain" description="Integrase catalytic" evidence="1">
    <location>
        <begin position="1"/>
        <end position="67"/>
    </location>
</feature>
<dbReference type="EMBL" id="WTTO01000018">
    <property type="protein sequence ID" value="NAR73392.1"/>
    <property type="molecule type" value="Genomic_DNA"/>
</dbReference>
<dbReference type="InterPro" id="IPR050900">
    <property type="entry name" value="Transposase_IS3/IS150/IS904"/>
</dbReference>
<dbReference type="GO" id="GO:0015074">
    <property type="term" value="P:DNA integration"/>
    <property type="evidence" value="ECO:0007669"/>
    <property type="project" value="InterPro"/>
</dbReference>
<dbReference type="InterPro" id="IPR036397">
    <property type="entry name" value="RNaseH_sf"/>
</dbReference>
<evidence type="ECO:0000313" key="3">
    <source>
        <dbReference type="EMBL" id="NAR73392.1"/>
    </source>
</evidence>
<proteinExistence type="predicted"/>
<dbReference type="Pfam" id="PF13333">
    <property type="entry name" value="rve_2"/>
    <property type="match status" value="1"/>
</dbReference>
<dbReference type="RefSeq" id="WP_148114472.1">
    <property type="nucleotide sequence ID" value="NZ_JBBMKP010000013.1"/>
</dbReference>
<dbReference type="AlphaFoldDB" id="A0A3R9R0A8"/>
<dbReference type="PROSITE" id="PS50994">
    <property type="entry name" value="INTEGRASE"/>
    <property type="match status" value="1"/>
</dbReference>